<dbReference type="InterPro" id="IPR014757">
    <property type="entry name" value="Tscrpt_reg_IclR_C"/>
</dbReference>
<dbReference type="SUPFAM" id="SSF55781">
    <property type="entry name" value="GAF domain-like"/>
    <property type="match status" value="1"/>
</dbReference>
<dbReference type="SUPFAM" id="SSF46785">
    <property type="entry name" value="Winged helix' DNA-binding domain"/>
    <property type="match status" value="1"/>
</dbReference>
<evidence type="ECO:0000256" key="1">
    <source>
        <dbReference type="ARBA" id="ARBA00023015"/>
    </source>
</evidence>
<dbReference type="InterPro" id="IPR050707">
    <property type="entry name" value="HTH_MetabolicPath_Reg"/>
</dbReference>
<evidence type="ECO:0000259" key="5">
    <source>
        <dbReference type="PROSITE" id="PS51078"/>
    </source>
</evidence>
<dbReference type="PROSITE" id="PS51078">
    <property type="entry name" value="ICLR_ED"/>
    <property type="match status" value="1"/>
</dbReference>
<dbReference type="Pfam" id="PF01614">
    <property type="entry name" value="IclR_C"/>
    <property type="match status" value="1"/>
</dbReference>
<protein>
    <submittedName>
        <fullName evidence="6">Helix-turn-helix domain-containing protein</fullName>
    </submittedName>
</protein>
<dbReference type="RefSeq" id="WP_185677622.1">
    <property type="nucleotide sequence ID" value="NZ_JACLAX010000001.1"/>
</dbReference>
<reference evidence="6 7" key="1">
    <citation type="submission" date="2020-08" db="EMBL/GenBank/DDBJ databases">
        <title>The genome sequence of type strain Novosphingobium piscinae KCTC 42194.</title>
        <authorList>
            <person name="Liu Y."/>
        </authorList>
    </citation>
    <scope>NUCLEOTIDE SEQUENCE [LARGE SCALE GENOMIC DNA]</scope>
    <source>
        <strain evidence="6 7">KCTC 42194</strain>
    </source>
</reference>
<keyword evidence="1" id="KW-0805">Transcription regulation</keyword>
<comment type="caution">
    <text evidence="6">The sequence shown here is derived from an EMBL/GenBank/DDBJ whole genome shotgun (WGS) entry which is preliminary data.</text>
</comment>
<dbReference type="EMBL" id="JACLAX010000001">
    <property type="protein sequence ID" value="MBC2667744.1"/>
    <property type="molecule type" value="Genomic_DNA"/>
</dbReference>
<proteinExistence type="predicted"/>
<feature type="domain" description="IclR-ED" evidence="5">
    <location>
        <begin position="74"/>
        <end position="255"/>
    </location>
</feature>
<dbReference type="GO" id="GO:0003700">
    <property type="term" value="F:DNA-binding transcription factor activity"/>
    <property type="evidence" value="ECO:0007669"/>
    <property type="project" value="TreeGrafter"/>
</dbReference>
<dbReference type="Gene3D" id="3.30.450.40">
    <property type="match status" value="1"/>
</dbReference>
<evidence type="ECO:0000313" key="6">
    <source>
        <dbReference type="EMBL" id="MBC2667744.1"/>
    </source>
</evidence>
<dbReference type="InterPro" id="IPR029016">
    <property type="entry name" value="GAF-like_dom_sf"/>
</dbReference>
<dbReference type="PROSITE" id="PS51077">
    <property type="entry name" value="HTH_ICLR"/>
    <property type="match status" value="1"/>
</dbReference>
<keyword evidence="7" id="KW-1185">Reference proteome</keyword>
<sequence>MTSDSAAPSKAPAIARAAAILRLLGRSEAPLGVNAIARELDLVPSTCLYLLRALAEEELVGFDPATKRYTLAAGVLTLARGWLKRDRFADLAQPLLDRVATEHGLTMLGVQVVGLQHMIVVAKALGTGNFQLNAEVGSRFPALISATGRCVAAFGGHDPEVLRRRFSGLRWEAPPTFDHWRDEVARTRQTGYAVDEGNYIAGVTVVAAPVFRSPGQLSHALAAVGLGSAVRRGGLEQLAGAVAGAARSLSERLSGA</sequence>
<dbReference type="PANTHER" id="PTHR30136:SF24">
    <property type="entry name" value="HTH-TYPE TRANSCRIPTIONAL REPRESSOR ALLR"/>
    <property type="match status" value="1"/>
</dbReference>
<dbReference type="SMART" id="SM00346">
    <property type="entry name" value="HTH_ICLR"/>
    <property type="match status" value="1"/>
</dbReference>
<evidence type="ECO:0000259" key="4">
    <source>
        <dbReference type="PROSITE" id="PS51077"/>
    </source>
</evidence>
<dbReference type="InterPro" id="IPR036388">
    <property type="entry name" value="WH-like_DNA-bd_sf"/>
</dbReference>
<keyword evidence="2" id="KW-0238">DNA-binding</keyword>
<keyword evidence="3" id="KW-0804">Transcription</keyword>
<dbReference type="GO" id="GO:0003677">
    <property type="term" value="F:DNA binding"/>
    <property type="evidence" value="ECO:0007669"/>
    <property type="project" value="UniProtKB-KW"/>
</dbReference>
<dbReference type="PANTHER" id="PTHR30136">
    <property type="entry name" value="HELIX-TURN-HELIX TRANSCRIPTIONAL REGULATOR, ICLR FAMILY"/>
    <property type="match status" value="1"/>
</dbReference>
<dbReference type="InterPro" id="IPR005471">
    <property type="entry name" value="Tscrpt_reg_IclR_N"/>
</dbReference>
<dbReference type="GO" id="GO:0045892">
    <property type="term" value="P:negative regulation of DNA-templated transcription"/>
    <property type="evidence" value="ECO:0007669"/>
    <property type="project" value="TreeGrafter"/>
</dbReference>
<dbReference type="Pfam" id="PF09339">
    <property type="entry name" value="HTH_IclR"/>
    <property type="match status" value="1"/>
</dbReference>
<name>A0A7X1FVH6_9SPHN</name>
<dbReference type="Gene3D" id="1.10.10.10">
    <property type="entry name" value="Winged helix-like DNA-binding domain superfamily/Winged helix DNA-binding domain"/>
    <property type="match status" value="1"/>
</dbReference>
<evidence type="ECO:0000256" key="3">
    <source>
        <dbReference type="ARBA" id="ARBA00023163"/>
    </source>
</evidence>
<accession>A0A7X1FVH6</accession>
<feature type="domain" description="HTH iclR-type" evidence="4">
    <location>
        <begin position="11"/>
        <end position="73"/>
    </location>
</feature>
<evidence type="ECO:0000313" key="7">
    <source>
        <dbReference type="Proteomes" id="UP000551327"/>
    </source>
</evidence>
<dbReference type="Proteomes" id="UP000551327">
    <property type="component" value="Unassembled WGS sequence"/>
</dbReference>
<dbReference type="InterPro" id="IPR036390">
    <property type="entry name" value="WH_DNA-bd_sf"/>
</dbReference>
<evidence type="ECO:0000256" key="2">
    <source>
        <dbReference type="ARBA" id="ARBA00023125"/>
    </source>
</evidence>
<organism evidence="6 7">
    <name type="scientific">Novosphingobium piscinae</name>
    <dbReference type="NCBI Taxonomy" id="1507448"/>
    <lineage>
        <taxon>Bacteria</taxon>
        <taxon>Pseudomonadati</taxon>
        <taxon>Pseudomonadota</taxon>
        <taxon>Alphaproteobacteria</taxon>
        <taxon>Sphingomonadales</taxon>
        <taxon>Sphingomonadaceae</taxon>
        <taxon>Novosphingobium</taxon>
    </lineage>
</organism>
<gene>
    <name evidence="6" type="ORF">H7F53_01125</name>
</gene>
<dbReference type="AlphaFoldDB" id="A0A7X1FVH6"/>